<protein>
    <submittedName>
        <fullName evidence="1">Uncharacterized protein</fullName>
    </submittedName>
</protein>
<proteinExistence type="predicted"/>
<name>A0AAV3XUX6_9GAST</name>
<dbReference type="AlphaFoldDB" id="A0AAV3XUX6"/>
<accession>A0AAV3XUX6</accession>
<dbReference type="EMBL" id="BLXT01000055">
    <property type="protein sequence ID" value="GFN73931.1"/>
    <property type="molecule type" value="Genomic_DNA"/>
</dbReference>
<dbReference type="Proteomes" id="UP000735302">
    <property type="component" value="Unassembled WGS sequence"/>
</dbReference>
<comment type="caution">
    <text evidence="1">The sequence shown here is derived from an EMBL/GenBank/DDBJ whole genome shotgun (WGS) entry which is preliminary data.</text>
</comment>
<sequence length="105" mass="12155">MTRSVKLTDQRDELTDWSRAAVAYASLTRDVKALPLCVCVCVCVFVSHILEQNVNLTRSFDRRGHAWHQVPSRRYSYGYRKLRRRSVNIVLDNVLLKYSPTLDGV</sequence>
<reference evidence="1 2" key="1">
    <citation type="journal article" date="2021" name="Elife">
        <title>Chloroplast acquisition without the gene transfer in kleptoplastic sea slugs, Plakobranchus ocellatus.</title>
        <authorList>
            <person name="Maeda T."/>
            <person name="Takahashi S."/>
            <person name="Yoshida T."/>
            <person name="Shimamura S."/>
            <person name="Takaki Y."/>
            <person name="Nagai Y."/>
            <person name="Toyoda A."/>
            <person name="Suzuki Y."/>
            <person name="Arimoto A."/>
            <person name="Ishii H."/>
            <person name="Satoh N."/>
            <person name="Nishiyama T."/>
            <person name="Hasebe M."/>
            <person name="Maruyama T."/>
            <person name="Minagawa J."/>
            <person name="Obokata J."/>
            <person name="Shigenobu S."/>
        </authorList>
    </citation>
    <scope>NUCLEOTIDE SEQUENCE [LARGE SCALE GENOMIC DNA]</scope>
</reference>
<keyword evidence="2" id="KW-1185">Reference proteome</keyword>
<evidence type="ECO:0000313" key="2">
    <source>
        <dbReference type="Proteomes" id="UP000735302"/>
    </source>
</evidence>
<evidence type="ECO:0000313" key="1">
    <source>
        <dbReference type="EMBL" id="GFN73931.1"/>
    </source>
</evidence>
<gene>
    <name evidence="1" type="ORF">PoB_000043700</name>
</gene>
<organism evidence="1 2">
    <name type="scientific">Plakobranchus ocellatus</name>
    <dbReference type="NCBI Taxonomy" id="259542"/>
    <lineage>
        <taxon>Eukaryota</taxon>
        <taxon>Metazoa</taxon>
        <taxon>Spiralia</taxon>
        <taxon>Lophotrochozoa</taxon>
        <taxon>Mollusca</taxon>
        <taxon>Gastropoda</taxon>
        <taxon>Heterobranchia</taxon>
        <taxon>Euthyneura</taxon>
        <taxon>Panpulmonata</taxon>
        <taxon>Sacoglossa</taxon>
        <taxon>Placobranchoidea</taxon>
        <taxon>Plakobranchidae</taxon>
        <taxon>Plakobranchus</taxon>
    </lineage>
</organism>